<sequence>MQGTKASEEQRVRVWYGKFAFVDRRMAPERAESFAAAMAHRFKGQPVTLNPADQPDSAPGPDPRWLYLPERRRNSR</sequence>
<reference evidence="2 5" key="2">
    <citation type="submission" date="2020-08" db="EMBL/GenBank/DDBJ databases">
        <title>Sequencing the genomes of 1000 actinobacteria strains.</title>
        <authorList>
            <person name="Klenk H.-P."/>
        </authorList>
    </citation>
    <scope>NUCLEOTIDE SEQUENCE [LARGE SCALE GENOMIC DNA]</scope>
    <source>
        <strain evidence="2 5">DSM 15626</strain>
    </source>
</reference>
<dbReference type="EMBL" id="JABJRC010000013">
    <property type="protein sequence ID" value="NOL45490.1"/>
    <property type="molecule type" value="Genomic_DNA"/>
</dbReference>
<evidence type="ECO:0000313" key="2">
    <source>
        <dbReference type="EMBL" id="MBB6566704.1"/>
    </source>
</evidence>
<accession>A0A7Y4L6V0</accession>
<dbReference type="AlphaFoldDB" id="A0A7Y4L6V0"/>
<feature type="region of interest" description="Disordered" evidence="1">
    <location>
        <begin position="45"/>
        <end position="76"/>
    </location>
</feature>
<proteinExistence type="predicted"/>
<dbReference type="RefSeq" id="WP_171678788.1">
    <property type="nucleotide sequence ID" value="NZ_JABJRC010000013.1"/>
</dbReference>
<comment type="caution">
    <text evidence="3">The sequence shown here is derived from an EMBL/GenBank/DDBJ whole genome shotgun (WGS) entry which is preliminary data.</text>
</comment>
<protein>
    <submittedName>
        <fullName evidence="3">Uncharacterized protein</fullName>
    </submittedName>
</protein>
<evidence type="ECO:0000256" key="1">
    <source>
        <dbReference type="SAM" id="MobiDB-lite"/>
    </source>
</evidence>
<keyword evidence="4" id="KW-1185">Reference proteome</keyword>
<name>A0A7Y4L6V0_9ACTN</name>
<dbReference type="Proteomes" id="UP000534306">
    <property type="component" value="Unassembled WGS sequence"/>
</dbReference>
<evidence type="ECO:0000313" key="3">
    <source>
        <dbReference type="EMBL" id="NOL45490.1"/>
    </source>
</evidence>
<dbReference type="EMBL" id="JACHKF010000001">
    <property type="protein sequence ID" value="MBB6566704.1"/>
    <property type="molecule type" value="Genomic_DNA"/>
</dbReference>
<evidence type="ECO:0000313" key="4">
    <source>
        <dbReference type="Proteomes" id="UP000534306"/>
    </source>
</evidence>
<reference evidence="3 4" key="1">
    <citation type="submission" date="2020-05" db="EMBL/GenBank/DDBJ databases">
        <title>Genome sequence of Kribbella sandramycini ATCC 39419.</title>
        <authorList>
            <person name="Maclea K.S."/>
            <person name="Fair J.L."/>
        </authorList>
    </citation>
    <scope>NUCLEOTIDE SEQUENCE [LARGE SCALE GENOMIC DNA]</scope>
    <source>
        <strain evidence="3 4">ATCC 39419</strain>
    </source>
</reference>
<dbReference type="Proteomes" id="UP000553957">
    <property type="component" value="Unassembled WGS sequence"/>
</dbReference>
<evidence type="ECO:0000313" key="5">
    <source>
        <dbReference type="Proteomes" id="UP000553957"/>
    </source>
</evidence>
<gene>
    <name evidence="2" type="ORF">HNR71_002341</name>
    <name evidence="3" type="ORF">HPO96_35110</name>
</gene>
<organism evidence="3 4">
    <name type="scientific">Kribbella sandramycini</name>
    <dbReference type="NCBI Taxonomy" id="60450"/>
    <lineage>
        <taxon>Bacteria</taxon>
        <taxon>Bacillati</taxon>
        <taxon>Actinomycetota</taxon>
        <taxon>Actinomycetes</taxon>
        <taxon>Propionibacteriales</taxon>
        <taxon>Kribbellaceae</taxon>
        <taxon>Kribbella</taxon>
    </lineage>
</organism>